<dbReference type="PRINTS" id="PR00105">
    <property type="entry name" value="C5METTRFRASE"/>
</dbReference>
<keyword evidence="4" id="KW-0680">Restriction system</keyword>
<evidence type="ECO:0000256" key="7">
    <source>
        <dbReference type="RuleBase" id="RU000417"/>
    </source>
</evidence>
<dbReference type="InterPro" id="IPR050390">
    <property type="entry name" value="C5-Methyltransferase"/>
</dbReference>
<dbReference type="InterPro" id="IPR029063">
    <property type="entry name" value="SAM-dependent_MTases_sf"/>
</dbReference>
<evidence type="ECO:0000256" key="3">
    <source>
        <dbReference type="ARBA" id="ARBA00022691"/>
    </source>
</evidence>
<dbReference type="SUPFAM" id="SSF53335">
    <property type="entry name" value="S-adenosyl-L-methionine-dependent methyltransferases"/>
    <property type="match status" value="1"/>
</dbReference>
<sequence length="359" mass="41252">MRYHRALFYKKQGIDPVSSECKEEKPLKRPTYVDLFCGAGGLSCGFDKAGFENLLAVEMHPKYARTYRENFPEHPLIVDDIKNIPNEKLSAVIKEREVDVVIGGPPCQGFSKAGNIGRTFLEDERNYLFLEFVRVVKHLKPKMFVMENVAAMEVHRKGKTMEDILEAFRDAGYIVPWHEVLNSACYGVPQVRRRMVMVGYRKDLVVNFSYPEKDSRIRTIKEAIGDLPPLKSGEKSTIPNHEAMNHSVQMLEKMSYVKDGGDRTDIPEQLRPKSGDIRKYIRYDSQKPSVCVTGDMRKIFHYCQNRALTPRELARIQTFPDDFIFYGTSIQIQQQIGNAVPPELAYRIAVQIREALRNV</sequence>
<dbReference type="Gene3D" id="3.40.50.150">
    <property type="entry name" value="Vaccinia Virus protein VP39"/>
    <property type="match status" value="1"/>
</dbReference>
<dbReference type="CDD" id="cd00315">
    <property type="entry name" value="Cyt_C5_DNA_methylase"/>
    <property type="match status" value="1"/>
</dbReference>
<dbReference type="NCBIfam" id="TIGR00675">
    <property type="entry name" value="dcm"/>
    <property type="match status" value="1"/>
</dbReference>
<dbReference type="EC" id="2.1.1.37" evidence="7"/>
<accession>A0ABS7L7P3</accession>
<evidence type="ECO:0000256" key="5">
    <source>
        <dbReference type="PROSITE-ProRule" id="PRU01016"/>
    </source>
</evidence>
<dbReference type="GO" id="GO:0008168">
    <property type="term" value="F:methyltransferase activity"/>
    <property type="evidence" value="ECO:0007669"/>
    <property type="project" value="UniProtKB-KW"/>
</dbReference>
<comment type="catalytic activity">
    <reaction evidence="7">
        <text>a 2'-deoxycytidine in DNA + S-adenosyl-L-methionine = a 5-methyl-2'-deoxycytidine in DNA + S-adenosyl-L-homocysteine + H(+)</text>
        <dbReference type="Rhea" id="RHEA:13681"/>
        <dbReference type="Rhea" id="RHEA-COMP:11369"/>
        <dbReference type="Rhea" id="RHEA-COMP:11370"/>
        <dbReference type="ChEBI" id="CHEBI:15378"/>
        <dbReference type="ChEBI" id="CHEBI:57856"/>
        <dbReference type="ChEBI" id="CHEBI:59789"/>
        <dbReference type="ChEBI" id="CHEBI:85452"/>
        <dbReference type="ChEBI" id="CHEBI:85454"/>
        <dbReference type="EC" id="2.1.1.37"/>
    </reaction>
</comment>
<evidence type="ECO:0000256" key="6">
    <source>
        <dbReference type="RuleBase" id="RU000416"/>
    </source>
</evidence>
<dbReference type="PROSITE" id="PS00094">
    <property type="entry name" value="C5_MTASE_1"/>
    <property type="match status" value="1"/>
</dbReference>
<comment type="similarity">
    <text evidence="5 6">Belongs to the class I-like SAM-binding methyltransferase superfamily. C5-methyltransferase family.</text>
</comment>
<dbReference type="GO" id="GO:0032259">
    <property type="term" value="P:methylation"/>
    <property type="evidence" value="ECO:0007669"/>
    <property type="project" value="UniProtKB-KW"/>
</dbReference>
<dbReference type="Pfam" id="PF00145">
    <property type="entry name" value="DNA_methylase"/>
    <property type="match status" value="1"/>
</dbReference>
<dbReference type="Gene3D" id="3.90.120.10">
    <property type="entry name" value="DNA Methylase, subunit A, domain 2"/>
    <property type="match status" value="1"/>
</dbReference>
<dbReference type="InterPro" id="IPR031303">
    <property type="entry name" value="C5_meth_CS"/>
</dbReference>
<evidence type="ECO:0000256" key="1">
    <source>
        <dbReference type="ARBA" id="ARBA00022603"/>
    </source>
</evidence>
<dbReference type="InterPro" id="IPR018117">
    <property type="entry name" value="C5_DNA_meth_AS"/>
</dbReference>
<organism evidence="8 9">
    <name type="scientific">Sellimonas caecigallum</name>
    <dbReference type="NCBI Taxonomy" id="2592333"/>
    <lineage>
        <taxon>Bacteria</taxon>
        <taxon>Bacillati</taxon>
        <taxon>Bacillota</taxon>
        <taxon>Clostridia</taxon>
        <taxon>Lachnospirales</taxon>
        <taxon>Lachnospiraceae</taxon>
        <taxon>Sellimonas</taxon>
    </lineage>
</organism>
<keyword evidence="3 5" id="KW-0949">S-adenosyl-L-methionine</keyword>
<keyword evidence="1 5" id="KW-0489">Methyltransferase</keyword>
<evidence type="ECO:0000313" key="9">
    <source>
        <dbReference type="Proteomes" id="UP000779049"/>
    </source>
</evidence>
<dbReference type="PANTHER" id="PTHR10629:SF52">
    <property type="entry name" value="DNA (CYTOSINE-5)-METHYLTRANSFERASE 1"/>
    <property type="match status" value="1"/>
</dbReference>
<gene>
    <name evidence="8" type="ORF">FLB61_06885</name>
</gene>
<dbReference type="PROSITE" id="PS00095">
    <property type="entry name" value="C5_MTASE_2"/>
    <property type="match status" value="1"/>
</dbReference>
<comment type="caution">
    <text evidence="8">The sequence shown here is derived from an EMBL/GenBank/DDBJ whole genome shotgun (WGS) entry which is preliminary data.</text>
</comment>
<evidence type="ECO:0000256" key="2">
    <source>
        <dbReference type="ARBA" id="ARBA00022679"/>
    </source>
</evidence>
<dbReference type="Proteomes" id="UP000779049">
    <property type="component" value="Unassembled WGS sequence"/>
</dbReference>
<keyword evidence="9" id="KW-1185">Reference proteome</keyword>
<evidence type="ECO:0000256" key="4">
    <source>
        <dbReference type="ARBA" id="ARBA00022747"/>
    </source>
</evidence>
<reference evidence="8 9" key="1">
    <citation type="journal article" date="2020" name="New Microbes New Infect">
        <title>Sellimonas caecigallum sp. nov., description and genome sequence of a new member of the Sellimonas genus isolated from the cecum of feral chicken.</title>
        <authorList>
            <person name="Wongkuna S."/>
            <person name="Ghimire S."/>
            <person name="Antony L."/>
            <person name="Chankhamhaengdecha S."/>
            <person name="Janvilisri T."/>
            <person name="Scaria J."/>
        </authorList>
    </citation>
    <scope>NUCLEOTIDE SEQUENCE [LARGE SCALE GENOMIC DNA]</scope>
    <source>
        <strain evidence="8 9">SW451</strain>
    </source>
</reference>
<dbReference type="InterPro" id="IPR001525">
    <property type="entry name" value="C5_MeTfrase"/>
</dbReference>
<evidence type="ECO:0000313" key="8">
    <source>
        <dbReference type="EMBL" id="MBY0758810.1"/>
    </source>
</evidence>
<dbReference type="PANTHER" id="PTHR10629">
    <property type="entry name" value="CYTOSINE-SPECIFIC METHYLTRANSFERASE"/>
    <property type="match status" value="1"/>
</dbReference>
<protein>
    <recommendedName>
        <fullName evidence="7">Cytosine-specific methyltransferase</fullName>
        <ecNumber evidence="7">2.1.1.37</ecNumber>
    </recommendedName>
</protein>
<keyword evidence="2 5" id="KW-0808">Transferase</keyword>
<proteinExistence type="inferred from homology"/>
<dbReference type="PROSITE" id="PS51679">
    <property type="entry name" value="SAM_MT_C5"/>
    <property type="match status" value="1"/>
</dbReference>
<feature type="active site" evidence="5">
    <location>
        <position position="107"/>
    </location>
</feature>
<dbReference type="EMBL" id="VIRV01000008">
    <property type="protein sequence ID" value="MBY0758810.1"/>
    <property type="molecule type" value="Genomic_DNA"/>
</dbReference>
<name>A0ABS7L7P3_9FIRM</name>